<evidence type="ECO:0000313" key="3">
    <source>
        <dbReference type="Proteomes" id="UP000034086"/>
    </source>
</evidence>
<dbReference type="EMBL" id="LCKQ01000008">
    <property type="protein sequence ID" value="KKU03914.1"/>
    <property type="molecule type" value="Genomic_DNA"/>
</dbReference>
<accession>A0A0G1M6J1</accession>
<evidence type="ECO:0000256" key="1">
    <source>
        <dbReference type="SAM" id="Phobius"/>
    </source>
</evidence>
<feature type="transmembrane region" description="Helical" evidence="1">
    <location>
        <begin position="115"/>
        <end position="132"/>
    </location>
</feature>
<gene>
    <name evidence="2" type="ORF">UX03_C0008G0013</name>
</gene>
<feature type="transmembrane region" description="Helical" evidence="1">
    <location>
        <begin position="209"/>
        <end position="228"/>
    </location>
</feature>
<dbReference type="Pfam" id="PF06182">
    <property type="entry name" value="ABC2_membrane_6"/>
    <property type="match status" value="1"/>
</dbReference>
<keyword evidence="1" id="KW-0472">Membrane</keyword>
<organism evidence="2 3">
    <name type="scientific">Candidatus Woesebacteria bacterium GW2011_GWE1_45_18</name>
    <dbReference type="NCBI Taxonomy" id="1618598"/>
    <lineage>
        <taxon>Bacteria</taxon>
        <taxon>Candidatus Woeseibacteriota</taxon>
    </lineage>
</organism>
<name>A0A0G1M6J1_9BACT</name>
<comment type="caution">
    <text evidence="2">The sequence shown here is derived from an EMBL/GenBank/DDBJ whole genome shotgun (WGS) entry which is preliminary data.</text>
</comment>
<feature type="transmembrane region" description="Helical" evidence="1">
    <location>
        <begin position="178"/>
        <end position="197"/>
    </location>
</feature>
<feature type="transmembrane region" description="Helical" evidence="1">
    <location>
        <begin position="234"/>
        <end position="257"/>
    </location>
</feature>
<dbReference type="PANTHER" id="PTHR36832:SF1">
    <property type="entry name" value="SLR1174 PROTEIN"/>
    <property type="match status" value="1"/>
</dbReference>
<sequence length="269" mass="30903">MSLKKYISIFKISFAQEFAYRLNFIMWRVRNVMQILLLFFLWTTVFSDPSRVVFGYDRAKMLTYVFGILVVKALVLSARAVDVPGEISRGDIINLLLKPVNFFKYWLTRDLSSKALNFIFSAFEIVILFLILKPEIYLQTDLLLLAGFFLSLVFAILAFFALLMITSFVPFWSPESGWGAQFLMVVIVTEFLSGGLFPLDILPGAVQKILYLTPFPYLIFFPIQVYLGKITGDALVGGFLIASFWVTLLWLVMGWVWRKGLLVYRAEGR</sequence>
<dbReference type="InterPro" id="IPR010390">
    <property type="entry name" value="ABC-2_transporter-like"/>
</dbReference>
<evidence type="ECO:0000313" key="2">
    <source>
        <dbReference type="EMBL" id="KKU03914.1"/>
    </source>
</evidence>
<reference evidence="2 3" key="1">
    <citation type="journal article" date="2015" name="Nature">
        <title>rRNA introns, odd ribosomes, and small enigmatic genomes across a large radiation of phyla.</title>
        <authorList>
            <person name="Brown C.T."/>
            <person name="Hug L.A."/>
            <person name="Thomas B.C."/>
            <person name="Sharon I."/>
            <person name="Castelle C.J."/>
            <person name="Singh A."/>
            <person name="Wilkins M.J."/>
            <person name="Williams K.H."/>
            <person name="Banfield J.F."/>
        </authorList>
    </citation>
    <scope>NUCLEOTIDE SEQUENCE [LARGE SCALE GENOMIC DNA]</scope>
</reference>
<dbReference type="AlphaFoldDB" id="A0A0G1M6J1"/>
<dbReference type="PANTHER" id="PTHR36832">
    <property type="entry name" value="SLR1174 PROTEIN-RELATED"/>
    <property type="match status" value="1"/>
</dbReference>
<protein>
    <recommendedName>
        <fullName evidence="4">ABC transporter permease protein</fullName>
    </recommendedName>
</protein>
<feature type="transmembrane region" description="Helical" evidence="1">
    <location>
        <begin position="144"/>
        <end position="172"/>
    </location>
</feature>
<keyword evidence="1" id="KW-1133">Transmembrane helix</keyword>
<proteinExistence type="predicted"/>
<evidence type="ECO:0008006" key="4">
    <source>
        <dbReference type="Google" id="ProtNLM"/>
    </source>
</evidence>
<keyword evidence="1" id="KW-0812">Transmembrane</keyword>
<dbReference type="Proteomes" id="UP000034086">
    <property type="component" value="Unassembled WGS sequence"/>
</dbReference>